<dbReference type="Pfam" id="PF00248">
    <property type="entry name" value="Aldo_ket_red"/>
    <property type="match status" value="1"/>
</dbReference>
<dbReference type="Gene3D" id="3.20.20.100">
    <property type="entry name" value="NADP-dependent oxidoreductase domain"/>
    <property type="match status" value="1"/>
</dbReference>
<evidence type="ECO:0000256" key="1">
    <source>
        <dbReference type="ARBA" id="ARBA00007905"/>
    </source>
</evidence>
<dbReference type="PANTHER" id="PTHR43827">
    <property type="entry name" value="2,5-DIKETO-D-GLUCONIC ACID REDUCTASE"/>
    <property type="match status" value="1"/>
</dbReference>
<dbReference type="InterPro" id="IPR020471">
    <property type="entry name" value="AKR"/>
</dbReference>
<reference evidence="6" key="1">
    <citation type="submission" date="2023-08" db="EMBL/GenBank/DDBJ databases">
        <title>Rhodospirillaceae gen. nov., a novel taxon isolated from the Yangtze River Yuezi River estuary sludge.</title>
        <authorList>
            <person name="Ruan L."/>
        </authorList>
    </citation>
    <scope>NUCLEOTIDE SEQUENCE [LARGE SCALE GENOMIC DNA]</scope>
    <source>
        <strain evidence="6">R-7</strain>
    </source>
</reference>
<dbReference type="EMBL" id="JAUYVI010000004">
    <property type="protein sequence ID" value="MDQ7248828.1"/>
    <property type="molecule type" value="Genomic_DNA"/>
</dbReference>
<dbReference type="InterPro" id="IPR023210">
    <property type="entry name" value="NADP_OxRdtase_dom"/>
</dbReference>
<dbReference type="SUPFAM" id="SSF51430">
    <property type="entry name" value="NAD(P)-linked oxidoreductase"/>
    <property type="match status" value="1"/>
</dbReference>
<evidence type="ECO:0000256" key="2">
    <source>
        <dbReference type="ARBA" id="ARBA00022857"/>
    </source>
</evidence>
<dbReference type="RefSeq" id="WP_379956309.1">
    <property type="nucleotide sequence ID" value="NZ_JAUYVI010000004.1"/>
</dbReference>
<dbReference type="InterPro" id="IPR018170">
    <property type="entry name" value="Aldo/ket_reductase_CS"/>
</dbReference>
<organism evidence="5 6">
    <name type="scientific">Dongia sedimenti</name>
    <dbReference type="NCBI Taxonomy" id="3064282"/>
    <lineage>
        <taxon>Bacteria</taxon>
        <taxon>Pseudomonadati</taxon>
        <taxon>Pseudomonadota</taxon>
        <taxon>Alphaproteobacteria</taxon>
        <taxon>Rhodospirillales</taxon>
        <taxon>Dongiaceae</taxon>
        <taxon>Dongia</taxon>
    </lineage>
</organism>
<keyword evidence="3" id="KW-0560">Oxidoreductase</keyword>
<gene>
    <name evidence="5" type="ORF">Q8A70_14175</name>
</gene>
<protein>
    <submittedName>
        <fullName evidence="5">Aldo/keto reductase</fullName>
    </submittedName>
</protein>
<feature type="domain" description="NADP-dependent oxidoreductase" evidence="4">
    <location>
        <begin position="22"/>
        <end position="263"/>
    </location>
</feature>
<dbReference type="Proteomes" id="UP001230156">
    <property type="component" value="Unassembled WGS sequence"/>
</dbReference>
<keyword evidence="6" id="KW-1185">Reference proteome</keyword>
<keyword evidence="2" id="KW-0521">NADP</keyword>
<accession>A0ABU0YPW6</accession>
<comment type="similarity">
    <text evidence="1">Belongs to the aldo/keto reductase family.</text>
</comment>
<dbReference type="PANTHER" id="PTHR43827:SF3">
    <property type="entry name" value="NADP-DEPENDENT OXIDOREDUCTASE DOMAIN-CONTAINING PROTEIN"/>
    <property type="match status" value="1"/>
</dbReference>
<dbReference type="PIRSF" id="PIRSF000097">
    <property type="entry name" value="AKR"/>
    <property type="match status" value="1"/>
</dbReference>
<evidence type="ECO:0000313" key="5">
    <source>
        <dbReference type="EMBL" id="MDQ7248828.1"/>
    </source>
</evidence>
<evidence type="ECO:0000259" key="4">
    <source>
        <dbReference type="Pfam" id="PF00248"/>
    </source>
</evidence>
<comment type="caution">
    <text evidence="5">The sequence shown here is derived from an EMBL/GenBank/DDBJ whole genome shotgun (WGS) entry which is preliminary data.</text>
</comment>
<proteinExistence type="inferred from homology"/>
<sequence length="284" mass="30621">MNPIPNLKPDRSATHGVAIPRLGFGTFRMPGADAQPVVESALALGYRHIDTAAMYANEAAVGAAIAASAIARDQLFVTTKVWHDQLSPDLLRRAFDDSLDKLGLDHVDLYMIHWPSPDMNMAATLEAMIRLQEQGVTRSIGVCNFNLPMLRNAVEKIGAPIAAVQLEYHSFLSQAAVLAYLRSKGIPLTAYAPLAQGRASQDPTLAALGRKRGASAAQMAIAWLLDQDGVIVIPKAGRPESQSANLEAQALRLDDADRTAIAALPKDQRFVRPPFAPDWNAVSL</sequence>
<evidence type="ECO:0000313" key="6">
    <source>
        <dbReference type="Proteomes" id="UP001230156"/>
    </source>
</evidence>
<dbReference type="PROSITE" id="PS00798">
    <property type="entry name" value="ALDOKETO_REDUCTASE_1"/>
    <property type="match status" value="1"/>
</dbReference>
<evidence type="ECO:0000256" key="3">
    <source>
        <dbReference type="ARBA" id="ARBA00023002"/>
    </source>
</evidence>
<dbReference type="PRINTS" id="PR00069">
    <property type="entry name" value="ALDKETRDTASE"/>
</dbReference>
<name>A0ABU0YPW6_9PROT</name>
<dbReference type="PROSITE" id="PS00062">
    <property type="entry name" value="ALDOKETO_REDUCTASE_2"/>
    <property type="match status" value="1"/>
</dbReference>
<dbReference type="InterPro" id="IPR036812">
    <property type="entry name" value="NAD(P)_OxRdtase_dom_sf"/>
</dbReference>